<feature type="domain" description="Peptidase M48" evidence="13">
    <location>
        <begin position="331"/>
        <end position="540"/>
    </location>
</feature>
<comment type="caution">
    <text evidence="15">The sequence shown here is derived from an EMBL/GenBank/DDBJ whole genome shotgun (WGS) entry which is preliminary data.</text>
</comment>
<evidence type="ECO:0000256" key="11">
    <source>
        <dbReference type="ARBA" id="ARBA00023136"/>
    </source>
</evidence>
<evidence type="ECO:0000259" key="13">
    <source>
        <dbReference type="Pfam" id="PF01435"/>
    </source>
</evidence>
<evidence type="ECO:0000259" key="14">
    <source>
        <dbReference type="Pfam" id="PF23492"/>
    </source>
</evidence>
<proteinExistence type="predicted"/>
<dbReference type="GO" id="GO:0005886">
    <property type="term" value="C:plasma membrane"/>
    <property type="evidence" value="ECO:0007669"/>
    <property type="project" value="UniProtKB-SubCell"/>
</dbReference>
<keyword evidence="5 12" id="KW-0812">Transmembrane</keyword>
<dbReference type="Gene3D" id="3.30.2010.10">
    <property type="entry name" value="Metalloproteases ('zincins'), catalytic domain"/>
    <property type="match status" value="1"/>
</dbReference>
<evidence type="ECO:0000256" key="6">
    <source>
        <dbReference type="ARBA" id="ARBA00022723"/>
    </source>
</evidence>
<evidence type="ECO:0000256" key="7">
    <source>
        <dbReference type="ARBA" id="ARBA00022801"/>
    </source>
</evidence>
<gene>
    <name evidence="15" type="ORF">AZI98_11125</name>
</gene>
<evidence type="ECO:0000256" key="1">
    <source>
        <dbReference type="ARBA" id="ARBA00001947"/>
    </source>
</evidence>
<evidence type="ECO:0000256" key="2">
    <source>
        <dbReference type="ARBA" id="ARBA00004651"/>
    </source>
</evidence>
<evidence type="ECO:0000256" key="12">
    <source>
        <dbReference type="SAM" id="Phobius"/>
    </source>
</evidence>
<feature type="transmembrane region" description="Helical" evidence="12">
    <location>
        <begin position="29"/>
        <end position="48"/>
    </location>
</feature>
<evidence type="ECO:0000256" key="8">
    <source>
        <dbReference type="ARBA" id="ARBA00022833"/>
    </source>
</evidence>
<dbReference type="PANTHER" id="PTHR43221:SF1">
    <property type="entry name" value="PROTEASE HTPX"/>
    <property type="match status" value="1"/>
</dbReference>
<feature type="transmembrane region" description="Helical" evidence="12">
    <location>
        <begin position="272"/>
        <end position="291"/>
    </location>
</feature>
<evidence type="ECO:0000256" key="3">
    <source>
        <dbReference type="ARBA" id="ARBA00022475"/>
    </source>
</evidence>
<accession>A0A165XFJ7</accession>
<dbReference type="InterPro" id="IPR050083">
    <property type="entry name" value="HtpX_protease"/>
</dbReference>
<feature type="transmembrane region" description="Helical" evidence="12">
    <location>
        <begin position="6"/>
        <end position="22"/>
    </location>
</feature>
<dbReference type="PANTHER" id="PTHR43221">
    <property type="entry name" value="PROTEASE HTPX"/>
    <property type="match status" value="1"/>
</dbReference>
<dbReference type="OrthoDB" id="15218at2"/>
<feature type="transmembrane region" description="Helical" evidence="12">
    <location>
        <begin position="103"/>
        <end position="123"/>
    </location>
</feature>
<keyword evidence="11 12" id="KW-0472">Membrane</keyword>
<evidence type="ECO:0000256" key="5">
    <source>
        <dbReference type="ARBA" id="ARBA00022692"/>
    </source>
</evidence>
<evidence type="ECO:0000256" key="10">
    <source>
        <dbReference type="ARBA" id="ARBA00023049"/>
    </source>
</evidence>
<feature type="domain" description="YxkI PH" evidence="14">
    <location>
        <begin position="156"/>
        <end position="241"/>
    </location>
</feature>
<sequence>MIWALVLIMLGGVLAGFLHVWLKKRISFFPLLVIEIVLLSVLAVYLFIAYELGFTIRAMSSFGYSFLMCLITFSHESGYEKIKNEANRVEIEKIELNKHSSRVWVDAAFAMTFIGLSVLYFVFNSYDSVWSLILLYTNVVMICQLLKKAVLYRNLEVYFSKEKNCIYILSNITAKRYPLSELSEAKLESNVDVLKLFPLFTMFSTNEDFTTSMGKTLKLVFSGETVYFNAKNTSWLTTIESREEKELPSEIAQVEVLPFYHKKNIKRLLGKMYFAISVKGVGAYTTLTVILSLLKVPIWAITIAVIVLWIFNLYISDRLLKIALDVKEIDDPNVLAVADKVLSRAGISDVKVFQTEANELNGFAAGANIGRSMIVLTSETLKLPLEAIEAVFAHEAVHVKKRDVMIGQIIRILALLVIVLFIYSLYHSFLLRNESLLFYIVFVLIFFLPLIQSLLLQWMEVRADHLGAIWLDNGNDQMADGLTALAVKQDELTYKAERYNLSNEEKNSSIERDSWFFRFLEFQFMIHPPMYWRIQSLKETGTEWNMKKIRKWWKERFYESLPDKKNKMESM</sequence>
<dbReference type="InterPro" id="IPR056388">
    <property type="entry name" value="PH_YxkI"/>
</dbReference>
<feature type="transmembrane region" description="Helical" evidence="12">
    <location>
        <begin position="436"/>
        <end position="456"/>
    </location>
</feature>
<evidence type="ECO:0000313" key="16">
    <source>
        <dbReference type="Proteomes" id="UP000076476"/>
    </source>
</evidence>
<feature type="transmembrane region" description="Helical" evidence="12">
    <location>
        <begin position="129"/>
        <end position="146"/>
    </location>
</feature>
<dbReference type="Pfam" id="PF01435">
    <property type="entry name" value="Peptidase_M48"/>
    <property type="match status" value="1"/>
</dbReference>
<comment type="subcellular location">
    <subcellularLocation>
        <location evidence="2">Cell membrane</location>
        <topology evidence="2">Multi-pass membrane protein</topology>
    </subcellularLocation>
</comment>
<comment type="cofactor">
    <cofactor evidence="1">
        <name>Zn(2+)</name>
        <dbReference type="ChEBI" id="CHEBI:29105"/>
    </cofactor>
</comment>
<evidence type="ECO:0000313" key="15">
    <source>
        <dbReference type="EMBL" id="KZN95970.1"/>
    </source>
</evidence>
<dbReference type="Pfam" id="PF23492">
    <property type="entry name" value="bPH_9"/>
    <property type="match status" value="1"/>
</dbReference>
<keyword evidence="3" id="KW-1003">Cell membrane</keyword>
<organism evidence="15 16">
    <name type="scientific">Aeribacillus pallidus</name>
    <dbReference type="NCBI Taxonomy" id="33936"/>
    <lineage>
        <taxon>Bacteria</taxon>
        <taxon>Bacillati</taxon>
        <taxon>Bacillota</taxon>
        <taxon>Bacilli</taxon>
        <taxon>Bacillales</taxon>
        <taxon>Bacillaceae</taxon>
        <taxon>Aeribacillus</taxon>
    </lineage>
</organism>
<dbReference type="EMBL" id="LWBR01000032">
    <property type="protein sequence ID" value="KZN95970.1"/>
    <property type="molecule type" value="Genomic_DNA"/>
</dbReference>
<dbReference type="AlphaFoldDB" id="A0A165XFJ7"/>
<protein>
    <submittedName>
        <fullName evidence="15">Uncharacterized protein</fullName>
    </submittedName>
</protein>
<evidence type="ECO:0000256" key="4">
    <source>
        <dbReference type="ARBA" id="ARBA00022670"/>
    </source>
</evidence>
<keyword evidence="7" id="KW-0378">Hydrolase</keyword>
<dbReference type="CDD" id="cd07329">
    <property type="entry name" value="M56_like"/>
    <property type="match status" value="1"/>
</dbReference>
<keyword evidence="16" id="KW-1185">Reference proteome</keyword>
<dbReference type="GO" id="GO:0046872">
    <property type="term" value="F:metal ion binding"/>
    <property type="evidence" value="ECO:0007669"/>
    <property type="project" value="UniProtKB-KW"/>
</dbReference>
<feature type="transmembrane region" description="Helical" evidence="12">
    <location>
        <begin position="409"/>
        <end position="430"/>
    </location>
</feature>
<dbReference type="GO" id="GO:0006508">
    <property type="term" value="P:proteolysis"/>
    <property type="evidence" value="ECO:0007669"/>
    <property type="project" value="UniProtKB-KW"/>
</dbReference>
<keyword evidence="6" id="KW-0479">Metal-binding</keyword>
<name>A0A165XFJ7_9BACI</name>
<dbReference type="RefSeq" id="WP_063388361.1">
    <property type="nucleotide sequence ID" value="NZ_LWBR01000032.1"/>
</dbReference>
<dbReference type="InterPro" id="IPR001915">
    <property type="entry name" value="Peptidase_M48"/>
</dbReference>
<dbReference type="STRING" id="33936.AZI98_11125"/>
<feature type="transmembrane region" description="Helical" evidence="12">
    <location>
        <begin position="297"/>
        <end position="315"/>
    </location>
</feature>
<evidence type="ECO:0000256" key="9">
    <source>
        <dbReference type="ARBA" id="ARBA00022989"/>
    </source>
</evidence>
<keyword evidence="4" id="KW-0645">Protease</keyword>
<keyword evidence="9 12" id="KW-1133">Transmembrane helix</keyword>
<dbReference type="Proteomes" id="UP000076476">
    <property type="component" value="Unassembled WGS sequence"/>
</dbReference>
<reference evidence="15 16" key="1">
    <citation type="submission" date="2016-04" db="EMBL/GenBank/DDBJ databases">
        <title>Draft genome sequence of Aeribacillus pallidus 8m3 from petroleum reservoir.</title>
        <authorList>
            <person name="Poltaraus A.B."/>
            <person name="Nazina T.N."/>
            <person name="Tourova T.P."/>
            <person name="Malakho S.M."/>
            <person name="Korshunova A.V."/>
            <person name="Sokolova D.S."/>
        </authorList>
    </citation>
    <scope>NUCLEOTIDE SEQUENCE [LARGE SCALE GENOMIC DNA]</scope>
    <source>
        <strain evidence="15 16">8m3</strain>
    </source>
</reference>
<keyword evidence="10" id="KW-0482">Metalloprotease</keyword>
<keyword evidence="8" id="KW-0862">Zinc</keyword>
<dbReference type="GO" id="GO:0004222">
    <property type="term" value="F:metalloendopeptidase activity"/>
    <property type="evidence" value="ECO:0007669"/>
    <property type="project" value="InterPro"/>
</dbReference>